<feature type="transmembrane region" description="Helical" evidence="2">
    <location>
        <begin position="17"/>
        <end position="40"/>
    </location>
</feature>
<dbReference type="KEGG" id="frf:LO80_08505"/>
<dbReference type="PANTHER" id="PTHR30576">
    <property type="entry name" value="COLANIC BIOSYNTHESIS UDP-GLUCOSE LIPID CARRIER TRANSFERASE"/>
    <property type="match status" value="1"/>
</dbReference>
<feature type="domain" description="Bacterial sugar transferase" evidence="3">
    <location>
        <begin position="12"/>
        <end position="187"/>
    </location>
</feature>
<dbReference type="Pfam" id="PF02397">
    <property type="entry name" value="Bac_transf"/>
    <property type="match status" value="1"/>
</dbReference>
<dbReference type="GO" id="GO:0016780">
    <property type="term" value="F:phosphotransferase activity, for other substituted phosphate groups"/>
    <property type="evidence" value="ECO:0007669"/>
    <property type="project" value="TreeGrafter"/>
</dbReference>
<sequence length="237" mass="27117">MPKKTLYTLFLKRVLDFVLSLLALIVLFPVILALAMLVRLKLGSPVIFKQPRPGKNEKVFNLYKFRTMTDARDVDGSLLPDSERLTTFGKFVRSTSLDELPSLINIIKGDMSIVGPRPLLIKDMVFMSDEQRERHLIRPGLTGLAQVSGRNNISWKNKLAYDMDYLKKESFFLDFKVVCRTFLKVVKRSDINRNGTDSDLDLGDYLLLAEEITKNDYDLRINEAVSLLKEIGNNKKV</sequence>
<reference evidence="4 5" key="1">
    <citation type="submission" date="2014-10" db="EMBL/GenBank/DDBJ databases">
        <title>Whole genome sequence of Francisella endociliophora strain FSC1006, isolated from a laboratory culture of the marine ciliate Euplotes raikovi.</title>
        <authorList>
            <person name="Granberg M."/>
            <person name="Backman S."/>
            <person name="Lundmark E."/>
            <person name="Nilsson E."/>
            <person name="Karlsson E."/>
            <person name="Thelaus J."/>
            <person name="Ohrman C."/>
            <person name="Larkeryd A."/>
            <person name="Stenberg P."/>
        </authorList>
    </citation>
    <scope>NUCLEOTIDE SEQUENCE [LARGE SCALE GENOMIC DNA]</scope>
    <source>
        <strain evidence="4 5">FSC1006</strain>
    </source>
</reference>
<dbReference type="RefSeq" id="WP_040010381.1">
    <property type="nucleotide sequence ID" value="NZ_CP009574.1"/>
</dbReference>
<evidence type="ECO:0000256" key="2">
    <source>
        <dbReference type="SAM" id="Phobius"/>
    </source>
</evidence>
<dbReference type="eggNOG" id="COG2148">
    <property type="taxonomic scope" value="Bacteria"/>
</dbReference>
<dbReference type="EMBL" id="CP009574">
    <property type="protein sequence ID" value="AIT10006.1"/>
    <property type="molecule type" value="Genomic_DNA"/>
</dbReference>
<keyword evidence="2" id="KW-0472">Membrane</keyword>
<dbReference type="PANTHER" id="PTHR30576:SF8">
    <property type="entry name" value="UNDECAPRENYL-PHOSPHATE GALACTOSE PHOSPHOTRANSFERASE"/>
    <property type="match status" value="1"/>
</dbReference>
<evidence type="ECO:0000313" key="4">
    <source>
        <dbReference type="EMBL" id="AIT10006.1"/>
    </source>
</evidence>
<dbReference type="InterPro" id="IPR003362">
    <property type="entry name" value="Bact_transf"/>
</dbReference>
<evidence type="ECO:0000256" key="1">
    <source>
        <dbReference type="ARBA" id="ARBA00006464"/>
    </source>
</evidence>
<evidence type="ECO:0000313" key="5">
    <source>
        <dbReference type="Proteomes" id="UP000029672"/>
    </source>
</evidence>
<proteinExistence type="inferred from homology"/>
<name>A0A097ER05_9GAMM</name>
<organism evidence="4 5">
    <name type="scientific">Candidatus Francisella endociliophora</name>
    <dbReference type="NCBI Taxonomy" id="653937"/>
    <lineage>
        <taxon>Bacteria</taxon>
        <taxon>Pseudomonadati</taxon>
        <taxon>Pseudomonadota</taxon>
        <taxon>Gammaproteobacteria</taxon>
        <taxon>Thiotrichales</taxon>
        <taxon>Francisellaceae</taxon>
        <taxon>Francisella</taxon>
    </lineage>
</organism>
<evidence type="ECO:0000259" key="3">
    <source>
        <dbReference type="Pfam" id="PF02397"/>
    </source>
</evidence>
<dbReference type="OrthoDB" id="9808602at2"/>
<comment type="similarity">
    <text evidence="1">Belongs to the bacterial sugar transferase family.</text>
</comment>
<protein>
    <recommendedName>
        <fullName evidence="3">Bacterial sugar transferase domain-containing protein</fullName>
    </recommendedName>
</protein>
<keyword evidence="2" id="KW-1133">Transmembrane helix</keyword>
<keyword evidence="2" id="KW-0812">Transmembrane</keyword>
<dbReference type="STRING" id="1547445.LO80_08505"/>
<dbReference type="HOGENOM" id="CLU_024920_1_4_6"/>
<dbReference type="AlphaFoldDB" id="A0A097ER05"/>
<dbReference type="Proteomes" id="UP000029672">
    <property type="component" value="Chromosome"/>
</dbReference>
<accession>A0A097ER05</accession>
<keyword evidence="5" id="KW-1185">Reference proteome</keyword>
<gene>
    <name evidence="4" type="ORF">LO80_08505</name>
</gene>